<dbReference type="GO" id="GO:0000155">
    <property type="term" value="F:phosphorelay sensor kinase activity"/>
    <property type="evidence" value="ECO:0007669"/>
    <property type="project" value="InterPro"/>
</dbReference>
<evidence type="ECO:0000256" key="4">
    <source>
        <dbReference type="ARBA" id="ARBA00022777"/>
    </source>
</evidence>
<evidence type="ECO:0000256" key="3">
    <source>
        <dbReference type="ARBA" id="ARBA00022741"/>
    </source>
</evidence>
<dbReference type="PANTHER" id="PTHR43065">
    <property type="entry name" value="SENSOR HISTIDINE KINASE"/>
    <property type="match status" value="1"/>
</dbReference>
<dbReference type="AlphaFoldDB" id="A0A644VHC6"/>
<dbReference type="SUPFAM" id="SSF55874">
    <property type="entry name" value="ATPase domain of HSP90 chaperone/DNA topoisomerase II/histidine kinase"/>
    <property type="match status" value="1"/>
</dbReference>
<comment type="caution">
    <text evidence="9">The sequence shown here is derived from an EMBL/GenBank/DDBJ whole genome shotgun (WGS) entry which is preliminary data.</text>
</comment>
<evidence type="ECO:0000256" key="2">
    <source>
        <dbReference type="ARBA" id="ARBA00022679"/>
    </source>
</evidence>
<dbReference type="EMBL" id="VSSQ01000311">
    <property type="protein sequence ID" value="MPL90716.1"/>
    <property type="molecule type" value="Genomic_DNA"/>
</dbReference>
<keyword evidence="7" id="KW-1133">Transmembrane helix</keyword>
<feature type="transmembrane region" description="Helical" evidence="7">
    <location>
        <begin position="173"/>
        <end position="199"/>
    </location>
</feature>
<keyword evidence="6" id="KW-0902">Two-component regulatory system</keyword>
<keyword evidence="7" id="KW-0812">Transmembrane</keyword>
<protein>
    <submittedName>
        <fullName evidence="9">Adaptive-response sensory-kinase SasA</fullName>
        <ecNumber evidence="9">2.7.-.-</ecNumber>
    </submittedName>
</protein>
<dbReference type="InterPro" id="IPR003661">
    <property type="entry name" value="HisK_dim/P_dom"/>
</dbReference>
<evidence type="ECO:0000259" key="8">
    <source>
        <dbReference type="PROSITE" id="PS50109"/>
    </source>
</evidence>
<dbReference type="EC" id="2.7.-.-" evidence="9"/>
<feature type="transmembrane region" description="Helical" evidence="7">
    <location>
        <begin position="12"/>
        <end position="31"/>
    </location>
</feature>
<dbReference type="InterPro" id="IPR005467">
    <property type="entry name" value="His_kinase_dom"/>
</dbReference>
<evidence type="ECO:0000256" key="1">
    <source>
        <dbReference type="ARBA" id="ARBA00022553"/>
    </source>
</evidence>
<dbReference type="PANTHER" id="PTHR43065:SF10">
    <property type="entry name" value="PEROXIDE STRESS-ACTIVATED HISTIDINE KINASE MAK3"/>
    <property type="match status" value="1"/>
</dbReference>
<dbReference type="InterPro" id="IPR003594">
    <property type="entry name" value="HATPase_dom"/>
</dbReference>
<gene>
    <name evidence="9" type="primary">sasA_112</name>
    <name evidence="9" type="ORF">SDC9_36771</name>
</gene>
<proteinExistence type="predicted"/>
<evidence type="ECO:0000313" key="9">
    <source>
        <dbReference type="EMBL" id="MPL90716.1"/>
    </source>
</evidence>
<name>A0A644VHC6_9ZZZZ</name>
<feature type="transmembrane region" description="Helical" evidence="7">
    <location>
        <begin position="150"/>
        <end position="167"/>
    </location>
</feature>
<accession>A0A644VHC6</accession>
<keyword evidence="5" id="KW-0067">ATP-binding</keyword>
<dbReference type="Gene3D" id="1.10.287.130">
    <property type="match status" value="1"/>
</dbReference>
<feature type="domain" description="Histidine kinase" evidence="8">
    <location>
        <begin position="230"/>
        <end position="443"/>
    </location>
</feature>
<keyword evidence="3" id="KW-0547">Nucleotide-binding</keyword>
<dbReference type="Gene3D" id="3.30.565.10">
    <property type="entry name" value="Histidine kinase-like ATPase, C-terminal domain"/>
    <property type="match status" value="1"/>
</dbReference>
<dbReference type="Pfam" id="PF07695">
    <property type="entry name" value="7TMR-DISM_7TM"/>
    <property type="match status" value="1"/>
</dbReference>
<dbReference type="SMART" id="SM00387">
    <property type="entry name" value="HATPase_c"/>
    <property type="match status" value="1"/>
</dbReference>
<keyword evidence="2 9" id="KW-0808">Transferase</keyword>
<dbReference type="PRINTS" id="PR00344">
    <property type="entry name" value="BCTRLSENSOR"/>
</dbReference>
<keyword evidence="1" id="KW-0597">Phosphoprotein</keyword>
<evidence type="ECO:0000256" key="6">
    <source>
        <dbReference type="ARBA" id="ARBA00023012"/>
    </source>
</evidence>
<keyword evidence="4 9" id="KW-0418">Kinase</keyword>
<dbReference type="InterPro" id="IPR036890">
    <property type="entry name" value="HATPase_C_sf"/>
</dbReference>
<dbReference type="GO" id="GO:0005524">
    <property type="term" value="F:ATP binding"/>
    <property type="evidence" value="ECO:0007669"/>
    <property type="project" value="UniProtKB-KW"/>
</dbReference>
<reference evidence="9" key="1">
    <citation type="submission" date="2019-08" db="EMBL/GenBank/DDBJ databases">
        <authorList>
            <person name="Kucharzyk K."/>
            <person name="Murdoch R.W."/>
            <person name="Higgins S."/>
            <person name="Loffler F."/>
        </authorList>
    </citation>
    <scope>NUCLEOTIDE SEQUENCE</scope>
</reference>
<dbReference type="InterPro" id="IPR011623">
    <property type="entry name" value="7TMR_DISM_rcpt_extracell_dom1"/>
</dbReference>
<evidence type="ECO:0000256" key="5">
    <source>
        <dbReference type="ARBA" id="ARBA00022840"/>
    </source>
</evidence>
<dbReference type="SUPFAM" id="SSF47384">
    <property type="entry name" value="Homodimeric domain of signal transducing histidine kinase"/>
    <property type="match status" value="1"/>
</dbReference>
<evidence type="ECO:0000256" key="7">
    <source>
        <dbReference type="SAM" id="Phobius"/>
    </source>
</evidence>
<feature type="transmembrane region" description="Helical" evidence="7">
    <location>
        <begin position="125"/>
        <end position="143"/>
    </location>
</feature>
<dbReference type="InterPro" id="IPR004358">
    <property type="entry name" value="Sig_transdc_His_kin-like_C"/>
</dbReference>
<dbReference type="CDD" id="cd00082">
    <property type="entry name" value="HisKA"/>
    <property type="match status" value="1"/>
</dbReference>
<keyword evidence="7" id="KW-0472">Membrane</keyword>
<feature type="transmembrane region" description="Helical" evidence="7">
    <location>
        <begin position="71"/>
        <end position="90"/>
    </location>
</feature>
<sequence>MGIKLEFDINQIIFYGITFGILIMTIAYTLIRYIYSKEIFYISYCFMQIFSLVYIVAYSKLYQISYFVQEFSLVLASVFAVIFAVNYYEGKFLPKVSNYKELILNTFLLNVVILTAFYHYILFEYLPYTIIYAILFISIIFNLKQGFKPTLIYVIGWSIFCIILFIFDFKNRYIGLGYFDLVLVVFALEAMLFTISIAYKYNDLKKQNKEFEKMILQQSKFVKSGEMIANITHQFRQPLNNISYILINLKKRFESEKLDKIFFDKKVNQANEQVSFLSKTIDDFKEFYLQEKEKDDFFVKDSIQNALTILNPDLQKDNINLNLKFETFEDIKIFGVKNELSQVILSLVSNSIDALKNRHNPKISINVVSSSAEVIIEILDNAGGIKAKNLKKIFEPYFSTKEEGTGIGLYLSKIIIEESFGGKLQVQNIKDGAKFSIFIEKAI</sequence>
<feature type="transmembrane region" description="Helical" evidence="7">
    <location>
        <begin position="38"/>
        <end position="59"/>
    </location>
</feature>
<dbReference type="InterPro" id="IPR036097">
    <property type="entry name" value="HisK_dim/P_sf"/>
</dbReference>
<dbReference type="PROSITE" id="PS50109">
    <property type="entry name" value="HIS_KIN"/>
    <property type="match status" value="1"/>
</dbReference>
<dbReference type="Pfam" id="PF02518">
    <property type="entry name" value="HATPase_c"/>
    <property type="match status" value="1"/>
</dbReference>
<organism evidence="9">
    <name type="scientific">bioreactor metagenome</name>
    <dbReference type="NCBI Taxonomy" id="1076179"/>
    <lineage>
        <taxon>unclassified sequences</taxon>
        <taxon>metagenomes</taxon>
        <taxon>ecological metagenomes</taxon>
    </lineage>
</organism>